<dbReference type="GO" id="GO:0034458">
    <property type="term" value="F:3'-5' RNA helicase activity"/>
    <property type="evidence" value="ECO:0007669"/>
    <property type="project" value="TreeGrafter"/>
</dbReference>
<feature type="region of interest" description="Disordered" evidence="9">
    <location>
        <begin position="507"/>
        <end position="531"/>
    </location>
</feature>
<feature type="compositionally biased region" description="Basic and acidic residues" evidence="9">
    <location>
        <begin position="1162"/>
        <end position="1172"/>
    </location>
</feature>
<evidence type="ECO:0000256" key="2">
    <source>
        <dbReference type="ARBA" id="ARBA00012552"/>
    </source>
</evidence>
<dbReference type="InterPro" id="IPR002464">
    <property type="entry name" value="DNA/RNA_helicase_DEAH_CS"/>
</dbReference>
<dbReference type="CDD" id="cd18791">
    <property type="entry name" value="SF2_C_RHA"/>
    <property type="match status" value="1"/>
</dbReference>
<dbReference type="Gene3D" id="1.20.120.1080">
    <property type="match status" value="1"/>
</dbReference>
<dbReference type="Pfam" id="PF21010">
    <property type="entry name" value="HA2_C"/>
    <property type="match status" value="1"/>
</dbReference>
<dbReference type="OrthoDB" id="10253254at2759"/>
<dbReference type="GO" id="GO:0000398">
    <property type="term" value="P:mRNA splicing, via spliceosome"/>
    <property type="evidence" value="ECO:0007669"/>
    <property type="project" value="UniProtKB-ARBA"/>
</dbReference>
<dbReference type="PANTHER" id="PTHR18934:SF91">
    <property type="entry name" value="PRE-MRNA-SPLICING FACTOR ATP-DEPENDENT RNA HELICASE PRP16"/>
    <property type="match status" value="1"/>
</dbReference>
<keyword evidence="5" id="KW-0347">Helicase</keyword>
<proteinExistence type="inferred from homology"/>
<keyword evidence="4 12" id="KW-0378">Hydrolase</keyword>
<feature type="domain" description="Helicase ATP-binding" evidence="10">
    <location>
        <begin position="570"/>
        <end position="733"/>
    </location>
</feature>
<protein>
    <recommendedName>
        <fullName evidence="2">RNA helicase</fullName>
        <ecNumber evidence="2">3.6.4.13</ecNumber>
    </recommendedName>
</protein>
<evidence type="ECO:0000259" key="11">
    <source>
        <dbReference type="PROSITE" id="PS51194"/>
    </source>
</evidence>
<organism evidence="12 13">
    <name type="scientific">Guyanagaster necrorhizus</name>
    <dbReference type="NCBI Taxonomy" id="856835"/>
    <lineage>
        <taxon>Eukaryota</taxon>
        <taxon>Fungi</taxon>
        <taxon>Dikarya</taxon>
        <taxon>Basidiomycota</taxon>
        <taxon>Agaricomycotina</taxon>
        <taxon>Agaricomycetes</taxon>
        <taxon>Agaricomycetidae</taxon>
        <taxon>Agaricales</taxon>
        <taxon>Marasmiineae</taxon>
        <taxon>Physalacriaceae</taxon>
        <taxon>Guyanagaster</taxon>
    </lineage>
</organism>
<evidence type="ECO:0000256" key="1">
    <source>
        <dbReference type="ARBA" id="ARBA00004123"/>
    </source>
</evidence>
<dbReference type="PANTHER" id="PTHR18934">
    <property type="entry name" value="ATP-DEPENDENT RNA HELICASE"/>
    <property type="match status" value="1"/>
</dbReference>
<gene>
    <name evidence="12" type="ORF">BT62DRAFT_884861</name>
</gene>
<dbReference type="InterPro" id="IPR048333">
    <property type="entry name" value="HA2_WH"/>
</dbReference>
<dbReference type="InterPro" id="IPR001650">
    <property type="entry name" value="Helicase_C-like"/>
</dbReference>
<evidence type="ECO:0000256" key="6">
    <source>
        <dbReference type="ARBA" id="ARBA00022840"/>
    </source>
</evidence>
<evidence type="ECO:0000259" key="10">
    <source>
        <dbReference type="PROSITE" id="PS51192"/>
    </source>
</evidence>
<dbReference type="FunFam" id="3.40.50.300:FF:000313">
    <property type="entry name" value="Pre-mRNA-splicing factor ATP-dependent RNA helicase PRP16"/>
    <property type="match status" value="1"/>
</dbReference>
<dbReference type="InterPro" id="IPR011709">
    <property type="entry name" value="DEAD-box_helicase_OB_fold"/>
</dbReference>
<dbReference type="EMBL" id="MU250526">
    <property type="protein sequence ID" value="KAG7450608.1"/>
    <property type="molecule type" value="Genomic_DNA"/>
</dbReference>
<feature type="compositionally biased region" description="Basic and acidic residues" evidence="9">
    <location>
        <begin position="513"/>
        <end position="531"/>
    </location>
</feature>
<dbReference type="PROSITE" id="PS00690">
    <property type="entry name" value="DEAH_ATP_HELICASE"/>
    <property type="match status" value="1"/>
</dbReference>
<dbReference type="SMART" id="SM00487">
    <property type="entry name" value="DEXDc"/>
    <property type="match status" value="1"/>
</dbReference>
<feature type="compositionally biased region" description="Basic and acidic residues" evidence="9">
    <location>
        <begin position="230"/>
        <end position="264"/>
    </location>
</feature>
<dbReference type="PROSITE" id="PS51192">
    <property type="entry name" value="HELICASE_ATP_BIND_1"/>
    <property type="match status" value="1"/>
</dbReference>
<dbReference type="PROSITE" id="PS51194">
    <property type="entry name" value="HELICASE_CTER"/>
    <property type="match status" value="1"/>
</dbReference>
<dbReference type="Pfam" id="PF07717">
    <property type="entry name" value="OB_NTP_bind"/>
    <property type="match status" value="1"/>
</dbReference>
<reference evidence="12" key="1">
    <citation type="submission" date="2020-11" db="EMBL/GenBank/DDBJ databases">
        <title>Adaptations for nitrogen fixation in a non-lichenized fungal sporocarp promotes dispersal by wood-feeding termites.</title>
        <authorList>
            <consortium name="DOE Joint Genome Institute"/>
            <person name="Koch R.A."/>
            <person name="Yoon G."/>
            <person name="Arayal U."/>
            <person name="Lail K."/>
            <person name="Amirebrahimi M."/>
            <person name="Labutti K."/>
            <person name="Lipzen A."/>
            <person name="Riley R."/>
            <person name="Barry K."/>
            <person name="Henrissat B."/>
            <person name="Grigoriev I.V."/>
            <person name="Herr J.R."/>
            <person name="Aime M.C."/>
        </authorList>
    </citation>
    <scope>NUCLEOTIDE SEQUENCE</scope>
    <source>
        <strain evidence="12">MCA 3950</strain>
    </source>
</reference>
<dbReference type="InterPro" id="IPR014001">
    <property type="entry name" value="Helicase_ATP-bd"/>
</dbReference>
<dbReference type="SMART" id="SM00847">
    <property type="entry name" value="HA2"/>
    <property type="match status" value="1"/>
</dbReference>
<dbReference type="GO" id="GO:0016787">
    <property type="term" value="F:hydrolase activity"/>
    <property type="evidence" value="ECO:0007669"/>
    <property type="project" value="UniProtKB-KW"/>
</dbReference>
<keyword evidence="6" id="KW-0067">ATP-binding</keyword>
<comment type="caution">
    <text evidence="12">The sequence shown here is derived from an EMBL/GenBank/DDBJ whole genome shotgun (WGS) entry which is preliminary data.</text>
</comment>
<keyword evidence="7" id="KW-0539">Nucleus</keyword>
<evidence type="ECO:0000256" key="4">
    <source>
        <dbReference type="ARBA" id="ARBA00022801"/>
    </source>
</evidence>
<dbReference type="SUPFAM" id="SSF52540">
    <property type="entry name" value="P-loop containing nucleoside triphosphate hydrolases"/>
    <property type="match status" value="1"/>
</dbReference>
<evidence type="ECO:0000256" key="9">
    <source>
        <dbReference type="SAM" id="MobiDB-lite"/>
    </source>
</evidence>
<feature type="domain" description="Helicase C-terminal" evidence="11">
    <location>
        <begin position="758"/>
        <end position="916"/>
    </location>
</feature>
<dbReference type="FunFam" id="1.20.120.1080:FF:000018">
    <property type="entry name" value="Pre-mRNA-splicing factor ATP-dependent RNA helicase prp16"/>
    <property type="match status" value="1"/>
</dbReference>
<dbReference type="Gene3D" id="3.40.50.300">
    <property type="entry name" value="P-loop containing nucleotide triphosphate hydrolases"/>
    <property type="match status" value="2"/>
</dbReference>
<keyword evidence="13" id="KW-1185">Reference proteome</keyword>
<dbReference type="AlphaFoldDB" id="A0A9P7W1S2"/>
<evidence type="ECO:0000256" key="8">
    <source>
        <dbReference type="ARBA" id="ARBA00038040"/>
    </source>
</evidence>
<evidence type="ECO:0000256" key="5">
    <source>
        <dbReference type="ARBA" id="ARBA00022806"/>
    </source>
</evidence>
<sequence>MASVTDANDEFNHQIAIKLSRALNILNPNDLLAQRVTDIAKTNTLEGFTKGAFSFGKFKDSFLAELYADILSHAKQEATGVAPQPVAGITVHDSDVLEPEPVRQGGLMQKDVRHTFRQPAKPLEPPTPRTSLLGLDRLAKEKRAANMGHDEGNRKKAKYDDEAVFKVPSLPSRSSNIRQRGEETPSHPGGLSETGRQRLEEHRRNRDKQKEGITALQGYRSDAPKGLGDFQRRSNRDRDRGWGGKRDYDHDYDRRDRGRRDWDSTPKSVRSSGDAPSVRVPNVSWESTPRNYRGDDNSGRAGGHNRRWDAPTPRATRDDSPEGDGALGLDAHEWEEEQVRLDRDWYTGAEEGGIAGDEEHNPLAQYEDLSILKQAEIATKQVKKISARQAQYNADNDLWEANRMLTSGVATRRTVDLDFEDESESTVHVMVHDLKPPFLDGRTVFTKQLDPINPIRDPTSDMAIFSKKGSALVKEKREQAERAKAAAKLAALGGTSLGNIMGIKDEEAEAEAEAERKEKENKGEKENYKGDSKFATHLKTSSGVSSFAKSRTLKEQREYLPAFACREDLMKILRENQVVIVVGETGSGKTTQLAQFLYEDGYCAHGLVGCTQPRRVAAMSVAKRVSEEMECKLGSTVGYAIRFEDCTSAETKIKYMTDGVLLRESLNEGDLDRYSVIILDEAHERSLSTDVLMGLLRKILSRRRDLKLIVTSATMNADKFSTFYGNAPTFTIPGRTFPVEIFHAKSPCEDYVDSAVKQVLQIHLSLPPGDILVFMTGQEDIEITCQVVQERLDQLDDPAPLAVLPIYSQMPADLQAKIFEATSDGRRKVIVATNIAETSLTGSFCYRLYTEMAFRNELFENTIPEIQRTNLANIVLLLKSLGVKNLLEFDFMDPPPQANILNSMYQLWVLGALDNVGDLTPVGRKMSEFPMEPSMAKMLIASVEYKCSAEMLTIVSMLSVPSVFYRPKERMEEADAAREKFNVPESDHLTLLNVFNQWKSHGYRDEWVMRHFLHPKLLRKAREVRVQLEDIMKFQKMALISAGTDFDIVRKAITAGYFHQAARVKGIGEFVNIRSGLPTHLHPTSALYGLGYTPTYIVYHELILTSKEYMTQVTSIDAYWLAELGSVFYSVKEKNFDERGNRRQADREFSKRAELETEIARQREESAKKAEEEALAVKTSHGSSSKIIVPGTPRHSGIGAASRVTQTPRRKVGI</sequence>
<evidence type="ECO:0000313" key="13">
    <source>
        <dbReference type="Proteomes" id="UP000812287"/>
    </source>
</evidence>
<dbReference type="GO" id="GO:0005634">
    <property type="term" value="C:nucleus"/>
    <property type="evidence" value="ECO:0007669"/>
    <property type="project" value="UniProtKB-SubCell"/>
</dbReference>
<dbReference type="GO" id="GO:0005524">
    <property type="term" value="F:ATP binding"/>
    <property type="evidence" value="ECO:0007669"/>
    <property type="project" value="UniProtKB-KW"/>
</dbReference>
<evidence type="ECO:0000256" key="3">
    <source>
        <dbReference type="ARBA" id="ARBA00022741"/>
    </source>
</evidence>
<feature type="compositionally biased region" description="Basic and acidic residues" evidence="9">
    <location>
        <begin position="143"/>
        <end position="164"/>
    </location>
</feature>
<dbReference type="EC" id="3.6.4.13" evidence="2"/>
<dbReference type="Pfam" id="PF00271">
    <property type="entry name" value="Helicase_C"/>
    <property type="match status" value="1"/>
</dbReference>
<dbReference type="Pfam" id="PF04408">
    <property type="entry name" value="WHD_HA2"/>
    <property type="match status" value="1"/>
</dbReference>
<feature type="region of interest" description="Disordered" evidence="9">
    <location>
        <begin position="1162"/>
        <end position="1214"/>
    </location>
</feature>
<dbReference type="InterPro" id="IPR007502">
    <property type="entry name" value="Helicase-assoc_dom"/>
</dbReference>
<dbReference type="RefSeq" id="XP_043044108.1">
    <property type="nucleotide sequence ID" value="XM_043182809.1"/>
</dbReference>
<keyword evidence="3" id="KW-0547">Nucleotide-binding</keyword>
<evidence type="ECO:0000256" key="7">
    <source>
        <dbReference type="ARBA" id="ARBA00023242"/>
    </source>
</evidence>
<dbReference type="InterPro" id="IPR027417">
    <property type="entry name" value="P-loop_NTPase"/>
</dbReference>
<dbReference type="GO" id="GO:0003723">
    <property type="term" value="F:RNA binding"/>
    <property type="evidence" value="ECO:0007669"/>
    <property type="project" value="TreeGrafter"/>
</dbReference>
<name>A0A9P7W1S2_9AGAR</name>
<comment type="similarity">
    <text evidence="8">Belongs to the DEAD box helicase family. DEAH subfamily. PRP16 sub-subfamily.</text>
</comment>
<dbReference type="Pfam" id="PF00270">
    <property type="entry name" value="DEAD"/>
    <property type="match status" value="1"/>
</dbReference>
<feature type="region of interest" description="Disordered" evidence="9">
    <location>
        <begin position="143"/>
        <end position="328"/>
    </location>
</feature>
<dbReference type="GeneID" id="66105106"/>
<dbReference type="InterPro" id="IPR011545">
    <property type="entry name" value="DEAD/DEAH_box_helicase_dom"/>
</dbReference>
<feature type="compositionally biased region" description="Basic and acidic residues" evidence="9">
    <location>
        <begin position="195"/>
        <end position="211"/>
    </location>
</feature>
<evidence type="ECO:0000313" key="12">
    <source>
        <dbReference type="EMBL" id="KAG7450608.1"/>
    </source>
</evidence>
<comment type="subcellular location">
    <subcellularLocation>
        <location evidence="1">Nucleus</location>
    </subcellularLocation>
</comment>
<dbReference type="GO" id="GO:1990904">
    <property type="term" value="C:ribonucleoprotein complex"/>
    <property type="evidence" value="ECO:0007669"/>
    <property type="project" value="UniProtKB-ARBA"/>
</dbReference>
<accession>A0A9P7W1S2</accession>
<dbReference type="Proteomes" id="UP000812287">
    <property type="component" value="Unassembled WGS sequence"/>
</dbReference>